<accession>A0AAC9B076</accession>
<gene>
    <name evidence="2" type="ORF">ATM17_31770</name>
</gene>
<dbReference type="Pfam" id="PF13471">
    <property type="entry name" value="Transglut_core3"/>
    <property type="match status" value="1"/>
</dbReference>
<evidence type="ECO:0000259" key="1">
    <source>
        <dbReference type="Pfam" id="PF13471"/>
    </source>
</evidence>
<dbReference type="RefSeq" id="WP_054735325.1">
    <property type="nucleotide sequence ID" value="NZ_CP009430.1"/>
</dbReference>
<dbReference type="KEGG" id="smaz:LH19_27795"/>
<dbReference type="AlphaFoldDB" id="A0AAC9B076"/>
<dbReference type="EMBL" id="CP013345">
    <property type="protein sequence ID" value="AMU92836.1"/>
    <property type="molecule type" value="Genomic_DNA"/>
</dbReference>
<sequence length="214" mass="23387">MLPSWVSSCDIDGRTIFLDVRRNRYTAMGSDIAGALKSGDYAAVPPMILKQIGDWGWQDSDGDERLRGGRLIEKPSIELSAMSRFEDAPLRLVGSALASLLLTRCRLTTESFETLLRRVEAANDSAARLSPGTTPGQIVAASEMVDRVLSGSRACLVRSLALHRLLAQHGHASALVFAARLNPFRAHCWLQQGQVVLNDTIEQTGLFTALRVIE</sequence>
<name>A0AAC9B076_SPHMC</name>
<dbReference type="Proteomes" id="UP000076088">
    <property type="component" value="Plasmid unnamed1"/>
</dbReference>
<organism evidence="2 3">
    <name type="scientific">Sphingopyxis macrogoltabida</name>
    <name type="common">Sphingomonas macrogoltabidus</name>
    <dbReference type="NCBI Taxonomy" id="33050"/>
    <lineage>
        <taxon>Bacteria</taxon>
        <taxon>Pseudomonadati</taxon>
        <taxon>Pseudomonadota</taxon>
        <taxon>Alphaproteobacteria</taxon>
        <taxon>Sphingomonadales</taxon>
        <taxon>Sphingomonadaceae</taxon>
        <taxon>Sphingopyxis</taxon>
    </lineage>
</organism>
<reference evidence="2 3" key="2">
    <citation type="journal article" date="2016" name="Genome Announc.">
        <title>Complete Genome Sequence of Sphingopyxis macrogoltabida Strain 203N (NBRC 111659), a Polyethylene Glycol Degrader.</title>
        <authorList>
            <person name="Ohtsubo Y."/>
            <person name="Nonoyama S."/>
            <person name="Nagata Y."/>
            <person name="Numata M."/>
            <person name="Tsuchikane K."/>
            <person name="Hosoyama A."/>
            <person name="Yamazoe A."/>
            <person name="Tsuda M."/>
            <person name="Fujita N."/>
            <person name="Kawai F."/>
        </authorList>
    </citation>
    <scope>NUCLEOTIDE SEQUENCE [LARGE SCALE GENOMIC DNA]</scope>
    <source>
        <strain evidence="2 3">203N</strain>
    </source>
</reference>
<evidence type="ECO:0000313" key="2">
    <source>
        <dbReference type="EMBL" id="AMU92836.1"/>
    </source>
</evidence>
<feature type="domain" description="Microcin J25-processing protein McjB C-terminal" evidence="1">
    <location>
        <begin position="100"/>
        <end position="210"/>
    </location>
</feature>
<keyword evidence="2" id="KW-0614">Plasmid</keyword>
<geneLocation type="plasmid" evidence="2 3">
    <name>unnamed1</name>
</geneLocation>
<dbReference type="NCBIfam" id="NF033537">
    <property type="entry name" value="lasso_biosyn_B2"/>
    <property type="match status" value="1"/>
</dbReference>
<proteinExistence type="predicted"/>
<dbReference type="InterPro" id="IPR053521">
    <property type="entry name" value="McjB-like"/>
</dbReference>
<evidence type="ECO:0000313" key="3">
    <source>
        <dbReference type="Proteomes" id="UP000076088"/>
    </source>
</evidence>
<protein>
    <recommendedName>
        <fullName evidence="1">Microcin J25-processing protein McjB C-terminal domain-containing protein</fullName>
    </recommendedName>
</protein>
<dbReference type="InterPro" id="IPR032708">
    <property type="entry name" value="McjB_C"/>
</dbReference>
<keyword evidence="3" id="KW-1185">Reference proteome</keyword>
<reference evidence="3" key="1">
    <citation type="submission" date="2015-11" db="EMBL/GenBank/DDBJ databases">
        <title>Complete genome sequence of a polyethylene-glycol degrader Sphingopyxis macrogoltabida 203N (NBRC 111659).</title>
        <authorList>
            <person name="Yoshiyuki O."/>
            <person name="Shouta N."/>
            <person name="Nagata Y."/>
            <person name="Numata M."/>
            <person name="Tsuchikane K."/>
            <person name="Hosoyama A."/>
            <person name="Yamazoe A."/>
            <person name="Tsuda M."/>
            <person name="Fujita N."/>
            <person name="Kawai F."/>
        </authorList>
    </citation>
    <scope>NUCLEOTIDE SEQUENCE [LARGE SCALE GENOMIC DNA]</scope>
    <source>
        <strain evidence="3">203N</strain>
        <plasmid evidence="3">unnamed1</plasmid>
    </source>
</reference>